<organism evidence="2 3">
    <name type="scientific">Carnobacterium antarcticum</name>
    <dbReference type="NCBI Taxonomy" id="2126436"/>
    <lineage>
        <taxon>Bacteria</taxon>
        <taxon>Bacillati</taxon>
        <taxon>Bacillota</taxon>
        <taxon>Bacilli</taxon>
        <taxon>Lactobacillales</taxon>
        <taxon>Carnobacteriaceae</taxon>
        <taxon>Carnobacterium</taxon>
    </lineage>
</organism>
<dbReference type="RefSeq" id="WP_231726703.1">
    <property type="nucleotide sequence ID" value="NZ_JBHSQC010000015.1"/>
</dbReference>
<protein>
    <submittedName>
        <fullName evidence="2">Superinfection exclusion B family protein</fullName>
    </submittedName>
</protein>
<keyword evidence="1" id="KW-1133">Transmembrane helix</keyword>
<keyword evidence="3" id="KW-1185">Reference proteome</keyword>
<dbReference type="Pfam" id="PF14163">
    <property type="entry name" value="SieB"/>
    <property type="match status" value="1"/>
</dbReference>
<gene>
    <name evidence="2" type="ORF">ACFSBK_02535</name>
</gene>
<evidence type="ECO:0000256" key="1">
    <source>
        <dbReference type="SAM" id="Phobius"/>
    </source>
</evidence>
<sequence>MKFDLNITDILNLPVKIMSALALASGLMLLLPAKFLKALYLTPFINKYGFIIGLIFIVSFSILIVTLFIQIFNFISKKRKLKLFYKNAEKRLRKLSPYEICIVLSLFENENYTNLLPLNDGAVRKIESEMIIGKATNQYMISDLNTAKFPYLLQPWVVDELKGKSELLDFFENTVEDFLKSEDNQKLVFNALVKQSDYY</sequence>
<reference evidence="3" key="1">
    <citation type="journal article" date="2019" name="Int. J. Syst. Evol. Microbiol.">
        <title>The Global Catalogue of Microorganisms (GCM) 10K type strain sequencing project: providing services to taxonomists for standard genome sequencing and annotation.</title>
        <authorList>
            <consortium name="The Broad Institute Genomics Platform"/>
            <consortium name="The Broad Institute Genome Sequencing Center for Infectious Disease"/>
            <person name="Wu L."/>
            <person name="Ma J."/>
        </authorList>
    </citation>
    <scope>NUCLEOTIDE SEQUENCE [LARGE SCALE GENOMIC DNA]</scope>
    <source>
        <strain evidence="3">KCTC 42143</strain>
    </source>
</reference>
<dbReference type="InterPro" id="IPR025982">
    <property type="entry name" value="SieB"/>
</dbReference>
<dbReference type="Proteomes" id="UP001597285">
    <property type="component" value="Unassembled WGS sequence"/>
</dbReference>
<keyword evidence="1" id="KW-0812">Transmembrane</keyword>
<evidence type="ECO:0000313" key="2">
    <source>
        <dbReference type="EMBL" id="MFD1798736.1"/>
    </source>
</evidence>
<proteinExistence type="predicted"/>
<dbReference type="EMBL" id="JBHUFF010000008">
    <property type="protein sequence ID" value="MFD1798736.1"/>
    <property type="molecule type" value="Genomic_DNA"/>
</dbReference>
<accession>A0ABW4NLR4</accession>
<feature type="transmembrane region" description="Helical" evidence="1">
    <location>
        <begin position="48"/>
        <end position="75"/>
    </location>
</feature>
<comment type="caution">
    <text evidence="2">The sequence shown here is derived from an EMBL/GenBank/DDBJ whole genome shotgun (WGS) entry which is preliminary data.</text>
</comment>
<name>A0ABW4NLR4_9LACT</name>
<keyword evidence="1" id="KW-0472">Membrane</keyword>
<evidence type="ECO:0000313" key="3">
    <source>
        <dbReference type="Proteomes" id="UP001597285"/>
    </source>
</evidence>